<dbReference type="Gene3D" id="3.30.360.10">
    <property type="entry name" value="Dihydrodipicolinate Reductase, domain 2"/>
    <property type="match status" value="1"/>
</dbReference>
<dbReference type="PANTHER" id="PTHR43818:SF11">
    <property type="entry name" value="BCDNA.GH03377"/>
    <property type="match status" value="1"/>
</dbReference>
<dbReference type="Pfam" id="PF01408">
    <property type="entry name" value="GFO_IDH_MocA"/>
    <property type="match status" value="1"/>
</dbReference>
<comment type="caution">
    <text evidence="4">The sequence shown here is derived from an EMBL/GenBank/DDBJ whole genome shotgun (WGS) entry which is preliminary data.</text>
</comment>
<organism evidence="4 5">
    <name type="scientific">Pelagibacterium lacus</name>
    <dbReference type="NCBI Taxonomy" id="2282655"/>
    <lineage>
        <taxon>Bacteria</taxon>
        <taxon>Pseudomonadati</taxon>
        <taxon>Pseudomonadota</taxon>
        <taxon>Alphaproteobacteria</taxon>
        <taxon>Hyphomicrobiales</taxon>
        <taxon>Devosiaceae</taxon>
        <taxon>Pelagibacterium</taxon>
    </lineage>
</organism>
<dbReference type="GO" id="GO:0000166">
    <property type="term" value="F:nucleotide binding"/>
    <property type="evidence" value="ECO:0007669"/>
    <property type="project" value="InterPro"/>
</dbReference>
<name>A0A369W1Q7_9HYPH</name>
<dbReference type="Pfam" id="PF22725">
    <property type="entry name" value="GFO_IDH_MocA_C3"/>
    <property type="match status" value="1"/>
</dbReference>
<accession>A0A369W1Q7</accession>
<protein>
    <submittedName>
        <fullName evidence="4">Gfo/Idh/MocA family oxidoreductase</fullName>
    </submittedName>
</protein>
<dbReference type="SUPFAM" id="SSF55347">
    <property type="entry name" value="Glyceraldehyde-3-phosphate dehydrogenase-like, C-terminal domain"/>
    <property type="match status" value="1"/>
</dbReference>
<dbReference type="InterPro" id="IPR050463">
    <property type="entry name" value="Gfo/Idh/MocA_oxidrdct_glycsds"/>
</dbReference>
<dbReference type="GO" id="GO:0016491">
    <property type="term" value="F:oxidoreductase activity"/>
    <property type="evidence" value="ECO:0007669"/>
    <property type="project" value="UniProtKB-KW"/>
</dbReference>
<proteinExistence type="predicted"/>
<dbReference type="InterPro" id="IPR000683">
    <property type="entry name" value="Gfo/Idh/MocA-like_OxRdtase_N"/>
</dbReference>
<dbReference type="InterPro" id="IPR036291">
    <property type="entry name" value="NAD(P)-bd_dom_sf"/>
</dbReference>
<dbReference type="PANTHER" id="PTHR43818">
    <property type="entry name" value="BCDNA.GH03377"/>
    <property type="match status" value="1"/>
</dbReference>
<dbReference type="SUPFAM" id="SSF51735">
    <property type="entry name" value="NAD(P)-binding Rossmann-fold domains"/>
    <property type="match status" value="1"/>
</dbReference>
<dbReference type="Gene3D" id="3.40.50.720">
    <property type="entry name" value="NAD(P)-binding Rossmann-like Domain"/>
    <property type="match status" value="1"/>
</dbReference>
<dbReference type="EMBL" id="QQNH01000030">
    <property type="protein sequence ID" value="RDE07887.1"/>
    <property type="molecule type" value="Genomic_DNA"/>
</dbReference>
<dbReference type="InterPro" id="IPR055170">
    <property type="entry name" value="GFO_IDH_MocA-like_dom"/>
</dbReference>
<keyword evidence="5" id="KW-1185">Reference proteome</keyword>
<keyword evidence="1" id="KW-0560">Oxidoreductase</keyword>
<evidence type="ECO:0000259" key="2">
    <source>
        <dbReference type="Pfam" id="PF01408"/>
    </source>
</evidence>
<dbReference type="AlphaFoldDB" id="A0A369W1Q7"/>
<dbReference type="Proteomes" id="UP000253759">
    <property type="component" value="Unassembled WGS sequence"/>
</dbReference>
<feature type="domain" description="Gfo/Idh/MocA-like oxidoreductase N-terminal" evidence="2">
    <location>
        <begin position="41"/>
        <end position="157"/>
    </location>
</feature>
<feature type="domain" description="GFO/IDH/MocA-like oxidoreductase" evidence="3">
    <location>
        <begin position="174"/>
        <end position="291"/>
    </location>
</feature>
<evidence type="ECO:0000259" key="3">
    <source>
        <dbReference type="Pfam" id="PF22725"/>
    </source>
</evidence>
<sequence length="359" mass="38798">MRIAVGPTRHAECSSGICRQTLGPAGLLPIRGRRSNEEMAMRFAIVGAGGWAGQRHVDAVLALGHQVVALIDPADAVGQRAMDIGAAWFESLDALDLDSVDAVTLALPPEFHPEATKRIATAGRHVLCEKPMAPDLVSARDLAAFARDAGVTIMPGYMLRCHAHLRAFAEALPAIGRLRRLSIATMTLKTEVGGWRTQPGHGGVMLVNGIHQLDIANWLAGSLTVESADFRNVHFDMPTEDYFSALLRGVDGCSVRVESAWSPFPPQYADGMWTTPNGKMRIEAEGDAGAIVLTAGGYRINKEVIDLSAIEVADPFVAEFSHFIDTALGRAAPWMTVYDNLRAQELAAGCRRMYRSDDQ</sequence>
<evidence type="ECO:0000313" key="4">
    <source>
        <dbReference type="EMBL" id="RDE07887.1"/>
    </source>
</evidence>
<evidence type="ECO:0000313" key="5">
    <source>
        <dbReference type="Proteomes" id="UP000253759"/>
    </source>
</evidence>
<reference evidence="5" key="1">
    <citation type="submission" date="2018-07" db="EMBL/GenBank/DDBJ databases">
        <authorList>
            <person name="Liu B.-T."/>
            <person name="Du Z."/>
        </authorList>
    </citation>
    <scope>NUCLEOTIDE SEQUENCE [LARGE SCALE GENOMIC DNA]</scope>
    <source>
        <strain evidence="5">XYN52</strain>
    </source>
</reference>
<gene>
    <name evidence="4" type="ORF">DVH29_14390</name>
</gene>
<evidence type="ECO:0000256" key="1">
    <source>
        <dbReference type="ARBA" id="ARBA00023002"/>
    </source>
</evidence>